<dbReference type="InterPro" id="IPR014198">
    <property type="entry name" value="Spore_III_AB"/>
</dbReference>
<protein>
    <submittedName>
        <fullName evidence="3">Stage III sporulation protein AB</fullName>
    </submittedName>
</protein>
<feature type="coiled-coil region" evidence="1">
    <location>
        <begin position="128"/>
        <end position="155"/>
    </location>
</feature>
<dbReference type="NCBIfam" id="TIGR02833">
    <property type="entry name" value="spore_III_AB"/>
    <property type="match status" value="1"/>
</dbReference>
<dbReference type="AlphaFoldDB" id="A0A329MFJ5"/>
<accession>A0A329MFJ5</accession>
<dbReference type="OrthoDB" id="1957909at2"/>
<gene>
    <name evidence="3" type="primary">spoIIIAB</name>
    <name evidence="3" type="ORF">DQG23_25545</name>
</gene>
<keyword evidence="4" id="KW-1185">Reference proteome</keyword>
<evidence type="ECO:0000313" key="3">
    <source>
        <dbReference type="EMBL" id="RAV18664.1"/>
    </source>
</evidence>
<dbReference type="PIRSF" id="PIRSF021435">
    <property type="entry name" value="SpoIIIAB"/>
    <property type="match status" value="1"/>
</dbReference>
<evidence type="ECO:0000256" key="1">
    <source>
        <dbReference type="SAM" id="Coils"/>
    </source>
</evidence>
<evidence type="ECO:0000313" key="4">
    <source>
        <dbReference type="Proteomes" id="UP000250369"/>
    </source>
</evidence>
<keyword evidence="2" id="KW-0472">Membrane</keyword>
<name>A0A329MFJ5_9BACL</name>
<comment type="caution">
    <text evidence="3">The sequence shown here is derived from an EMBL/GenBank/DDBJ whole genome shotgun (WGS) entry which is preliminary data.</text>
</comment>
<dbReference type="EMBL" id="QMFB01000016">
    <property type="protein sequence ID" value="RAV18664.1"/>
    <property type="molecule type" value="Genomic_DNA"/>
</dbReference>
<reference evidence="3 4" key="1">
    <citation type="journal article" date="2009" name="Int. J. Syst. Evol. Microbiol.">
        <title>Paenibacillus contaminans sp. nov., isolated from a contaminated laboratory plate.</title>
        <authorList>
            <person name="Chou J.H."/>
            <person name="Lee J.H."/>
            <person name="Lin M.C."/>
            <person name="Chang P.S."/>
            <person name="Arun A.B."/>
            <person name="Young C.C."/>
            <person name="Chen W.M."/>
        </authorList>
    </citation>
    <scope>NUCLEOTIDE SEQUENCE [LARGE SCALE GENOMIC DNA]</scope>
    <source>
        <strain evidence="3 4">CKOBP-6</strain>
    </source>
</reference>
<dbReference type="RefSeq" id="WP_113033852.1">
    <property type="nucleotide sequence ID" value="NZ_QMFB01000016.1"/>
</dbReference>
<proteinExistence type="predicted"/>
<dbReference type="Pfam" id="PF09548">
    <property type="entry name" value="Spore_III_AB"/>
    <property type="match status" value="1"/>
</dbReference>
<sequence>MLKLIGAACILFAATMLGFYQAGLFARRPKQIRQLVQALKRLETEIGYGFTPLPDALGIIAKPVSPPLASMFTLAADRMRDADGRPAAESWKEAITEGWRHTAMKAGEQEVMQQLGSTLGVSDREDQIKHLRLAISHLQAEEETAREEQKRYETMWKSLGVLVGALLVILMY</sequence>
<keyword evidence="1" id="KW-0175">Coiled coil</keyword>
<evidence type="ECO:0000256" key="2">
    <source>
        <dbReference type="SAM" id="Phobius"/>
    </source>
</evidence>
<dbReference type="Proteomes" id="UP000250369">
    <property type="component" value="Unassembled WGS sequence"/>
</dbReference>
<feature type="transmembrane region" description="Helical" evidence="2">
    <location>
        <begin position="154"/>
        <end position="171"/>
    </location>
</feature>
<keyword evidence="2" id="KW-0812">Transmembrane</keyword>
<organism evidence="3 4">
    <name type="scientific">Paenibacillus contaminans</name>
    <dbReference type="NCBI Taxonomy" id="450362"/>
    <lineage>
        <taxon>Bacteria</taxon>
        <taxon>Bacillati</taxon>
        <taxon>Bacillota</taxon>
        <taxon>Bacilli</taxon>
        <taxon>Bacillales</taxon>
        <taxon>Paenibacillaceae</taxon>
        <taxon>Paenibacillus</taxon>
    </lineage>
</organism>
<keyword evidence="2" id="KW-1133">Transmembrane helix</keyword>